<dbReference type="Pfam" id="PF12951">
    <property type="entry name" value="PATR"/>
    <property type="match status" value="3"/>
</dbReference>
<organism evidence="8 9">
    <name type="scientific">Flavobacterium myungsuense</name>
    <dbReference type="NCBI Taxonomy" id="651823"/>
    <lineage>
        <taxon>Bacteria</taxon>
        <taxon>Pseudomonadati</taxon>
        <taxon>Bacteroidota</taxon>
        <taxon>Flavobacteriia</taxon>
        <taxon>Flavobacteriales</taxon>
        <taxon>Flavobacteriaceae</taxon>
        <taxon>Flavobacterium</taxon>
    </lineage>
</organism>
<feature type="compositionally biased region" description="Polar residues" evidence="4">
    <location>
        <begin position="2764"/>
        <end position="2775"/>
    </location>
</feature>
<keyword evidence="3" id="KW-0378">Hydrolase</keyword>
<comment type="caution">
    <text evidence="8">The sequence shown here is derived from an EMBL/GenBank/DDBJ whole genome shotgun (WGS) entry which is preliminary data.</text>
</comment>
<proteinExistence type="predicted"/>
<dbReference type="Pfam" id="PF19081">
    <property type="entry name" value="Ig_7"/>
    <property type="match status" value="1"/>
</dbReference>
<name>A0ABW3J2N5_9FLAO</name>
<evidence type="ECO:0000256" key="1">
    <source>
        <dbReference type="ARBA" id="ARBA00022670"/>
    </source>
</evidence>
<dbReference type="InterPro" id="IPR036179">
    <property type="entry name" value="Ig-like_dom_sf"/>
</dbReference>
<dbReference type="InterPro" id="IPR041286">
    <property type="entry name" value="MBG_2"/>
</dbReference>
<feature type="non-terminal residue" evidence="8">
    <location>
        <position position="3379"/>
    </location>
</feature>
<dbReference type="InterPro" id="IPR007110">
    <property type="entry name" value="Ig-like_dom"/>
</dbReference>
<feature type="domain" description="Ig-like" evidence="6">
    <location>
        <begin position="2886"/>
        <end position="2974"/>
    </location>
</feature>
<feature type="chain" id="PRO_5045221709" evidence="5">
    <location>
        <begin position="29"/>
        <end position="3379"/>
    </location>
</feature>
<protein>
    <submittedName>
        <fullName evidence="8">YDG domain-containing protein</fullName>
    </submittedName>
</protein>
<evidence type="ECO:0000259" key="6">
    <source>
        <dbReference type="PROSITE" id="PS50835"/>
    </source>
</evidence>
<dbReference type="Pfam" id="PF18657">
    <property type="entry name" value="YDG"/>
    <property type="match status" value="2"/>
</dbReference>
<dbReference type="Gene3D" id="2.60.120.260">
    <property type="entry name" value="Galactose-binding domain-like"/>
    <property type="match status" value="1"/>
</dbReference>
<dbReference type="NCBIfam" id="TIGR02601">
    <property type="entry name" value="autotrns_rpt"/>
    <property type="match status" value="3"/>
</dbReference>
<dbReference type="PROSITE" id="PS50835">
    <property type="entry name" value="IG_LIKE"/>
    <property type="match status" value="1"/>
</dbReference>
<evidence type="ECO:0000259" key="7">
    <source>
        <dbReference type="PROSITE" id="PS51829"/>
    </source>
</evidence>
<feature type="domain" description="P/Homo B" evidence="7">
    <location>
        <begin position="2640"/>
        <end position="2827"/>
    </location>
</feature>
<sequence length="3379" mass="334790">MKTIFSNKKIVHVVFLALTLFFVESSFAQTTYYSRLTGGWNAAVWSTTVNGTATTATITSNDNVVIQDNHNITVNVANAVCKSISMGTSNAVATLTFAVSSQLTVSGAVTLGNSGDNNRRGAIVMAAGGKLICNSLALGNAGTNTFTSGTGTVELAATNTLPATIFTTFNNLIISTGKTTTGRALTITSLTVNSADEFELAHAVTANALSLEGGCAVTGAIVSGSSTLTLGGNVTVTDNTGGTAGAVISCPVALSATRTFTVADDGTSANDLTISSVISGTAFGITKAGAGTLFLSGLNTYTGAVTVSAGTLLANTIANASTTSSLGTGAGTAAISIGASGTLAYSGSGNTSSRAITLTGSGATINASGTGALTLSGGITGNTFNLILTGTGNATQSGVINTTTGTVTKNGTGTWVLSGTNTFTGATNVNAGTLNIQNAQGTGTTAGGVTVASGATLQLQGAITVGAEALSLAGGGVDGNAAFDNVSGNNSWGGAITLAADATVRNQLNNLTISGTVALAGRQLTLGGASTGGSISGVISGSGSAVSAIRKVTSGTWSLSGANTYTGNILIQSGTLTVGNASALGANTNNLSISSGAVANLSSSETVASLTLDVLGTQNGTWGSGSSSATFKDDIYFTSTGILTFSNDTRTTPTVTPTIGSYTFSGSAQGPNTATNTGTATSYTYSYEGTGGTTYAASATAPTNAGTYTVTATVAANRNYLSASSSATAFTIGVATPTVTVTVGTYTFSGSPQGPNAATNTGTGTSYTYSYVGTGGTTYTASAIRPTNVGSYTVTATVAANGNFGSASSTATAFTIGVATPTVTVTVGTYTFSGSPQGPNEATNTGTGTSYTYSYVGTGGTTYTASATRPTNVGTYTVTATVAANGNFGAASSTATAFTIGLATPTITPTIGTYTYTRTVQGPNAATNTGTGTSYTFSYAGVNPTVYGPSATRPINVGSYTVTVSVAANGNFAAATSSPTAFTINSIALTITGVTVSNKIYDNTTTASLNTASATLVGVLSPDVVTLNSASASGTFASENAGAGIAVTTSGFSIGGANSGNYTLTQPTGLTSTISPRPVTLSGTRVYDNTDVAAATDLTITNNLDGANLTLSGSGSISLEDVGTHSISVASLPARVQFATANTGGNPATSCIATFSATPTNGNTLIAVITTRNNAANTVSSITQTGATWTRATQGVNTNGTTTEIWFAPARTTVGASVTVTLNQVSTRTSLVVMEYSGILALNPLDVVNNSTGNSATATTNTITTTQANELLIAGVGLVNSTFTLNSITNSFTTVANVATTNGTSSNNAETYALERIVNTAGTYSTGGTVSTSSQWSAAIASFKAVIPSGNAFVLGGSAASNYTLNGVSGSMEITPKNLTISGVFATNKVYDGTTVATLNSDLASLSGVISSDAVSLNSSNATGTFASANVGTGIAVTASGFSLTGANAGNYSVTQPTGLSANITSKGITIYANNRNKCLGSTLTFAGNEFTTSSQESGLTISGVTLTSTGATSSAALGTYTIAASNATGTGLGNYAINYVSGTLTVMSSPATTGASICPGGSGALTSSVSCISASILGGVKNPGAVVNTSSIGNVAWSNPSNAMTNNGAYASVTLSNSSQVSNYLMSANHSFAIPTNAIIQGITVVIQKYATNFIGFTRFRDNEVRLVKAGTVVGDNNANAGQDWPQTAQDFTYGSVNDLWGTTWTAADINNANFGVALSALSATNPFIPIPYSGEVDAITIEVIYGLPGTLNWFTASSGGSAIGSGSSFNPVGVAGSPLANTNTPGTTTFFAECSSLPGCRTATDFVITANPTAPTAINNTKTYTGIANTTSISATPQANQTIDWYQDATGGSPLVSGSTTYIPTAVNVGTYTFYAAARANSLGCTSTTRTAVTLTITKAPLTITANNQSVSFKTAVATVIGAGTYTASGFVNGETAAVISGTVTYTTTYTATTNAGTSGVTITPNVSGLTATNYSFGTIANGTITIGNATPIVTPIIGSYIYTGVPQGPNSATNTGTGATYTYSYVGVSGTAYNASATPPTAVGSYSVTATVAADGNYSAASSVPTAFTIGKAVLTITANNQAVSFGVAVASVTGAGTYTATGFVNGETASVISGAATYTTTYTTTTALGTAGVTITPNVTGLSAANYSFVGANGTIAINNKITPTLSVTIASYTYTGLPQGPNTATNSGTGSTYTYSYSGSGSTVYGPSATLPTVAGSYTVKVAVAASIDGVYNSVTSAETAFTINKATLTLTASNANKTYGTVITTPISGSTAYTITSGSLKNGETIGSVTLTHGVGALAATDAVGSTSIITPSAATGGTFSINNYTITYNTGTLTVTPLAITVTATGPAKIYGTALTTGTSTSNFTVTGTLPSGQALTSVTLTPNANGLSATTAAGAAYTVTPSLATGSGGFIASNYSITYVAFSGVVATKALTITANPVSKVYGEVLTTPETGSTLFTTSGLVGSETVGTVTLNYGSGASAISIVGTYASAVVPSAAIGGTFNASNYTITYVGGTTTVTTAALTVTAQDQSKCFGANVVFFGDEFLTAGLKNADDVTTVSLSSTASSTATVAGTYDIVPSAATGTGLSNYTITYVNGTFTVISSPAPSLSVTPATATVCSGTPVAITATVSGGSPNKVYTGVNTRRVNIPTNSSNSVSQFGESTIDLTDATSATVSSASVISVQFSITHTNVQELDVYLVDPSGTRGMLLTANNGGNGDNYTNTIISTSATNKIGSSGNNSAPFTNTYAPEGGISTEPATNTQNGNNSGSYSTANIGSLALNGATINGTWSIKVFDVDGSTTGRLDNWTLTITNPGVYTSTLVGPEANETITYSGTNNRNVAISMTPPAGVNNYYVETTDAIGCSNISSAIATTVNTAPAITVQPTAPAAVCSGNGIRTISVTATGAGLTYSWRRAGVALTNGGVISGQGTATLTLTNPLAANAGSYDVVISGTCTPTATSNPVTLTVNPNLPASVSIVSNDADNTICAGTSVSFNATPVNGGTPSYQWRLNGTNVGTNSATYTTSDLVNNAAVSVLLTSTATCATGSPATSNTITTTVNPNLPASVSVASSDADNAICPGTSVTFTATPTNGGTLPSYQWRLNGTTIGTNSATFTTTTLANNDVVTVVMTSNATPCLTGSPVTSNSITTLVNPNVVASVSISSSDADNSICSGSSVSFTATPTNGGSSPIYLWRLNGINVGTNSATYTTVALTNNDQINVIMTSNASCASGSPATSNTITTVVNPNLPASVSIVSNDADNSICSGASVTFTATPTNGGTPSYQWKLNGANVGTNSLSYTTTALVNNDSVSVVMTSTATCTSGSPATSNTITTVVNPNLPASVSVGASATTICPGTSVTFTATPTNGGTAPS</sequence>
<dbReference type="InterPro" id="IPR011050">
    <property type="entry name" value="Pectin_lyase_fold/virulence"/>
</dbReference>
<dbReference type="InterPro" id="IPR044023">
    <property type="entry name" value="Ig_7"/>
</dbReference>
<evidence type="ECO:0000313" key="9">
    <source>
        <dbReference type="Proteomes" id="UP001597051"/>
    </source>
</evidence>
<keyword evidence="1" id="KW-0645">Protease</keyword>
<evidence type="ECO:0000256" key="5">
    <source>
        <dbReference type="SAM" id="SignalP"/>
    </source>
</evidence>
<reference evidence="9" key="1">
    <citation type="journal article" date="2019" name="Int. J. Syst. Evol. Microbiol.">
        <title>The Global Catalogue of Microorganisms (GCM) 10K type strain sequencing project: providing services to taxonomists for standard genome sequencing and annotation.</title>
        <authorList>
            <consortium name="The Broad Institute Genomics Platform"/>
            <consortium name="The Broad Institute Genome Sequencing Center for Infectious Disease"/>
            <person name="Wu L."/>
            <person name="Ma J."/>
        </authorList>
    </citation>
    <scope>NUCLEOTIDE SEQUENCE [LARGE SCALE GENOMIC DNA]</scope>
    <source>
        <strain evidence="9">CECT 7649</strain>
    </source>
</reference>
<dbReference type="EMBL" id="JBHTIZ010000022">
    <property type="protein sequence ID" value="MFD0984403.1"/>
    <property type="molecule type" value="Genomic_DNA"/>
</dbReference>
<evidence type="ECO:0000256" key="4">
    <source>
        <dbReference type="SAM" id="MobiDB-lite"/>
    </source>
</evidence>
<evidence type="ECO:0000256" key="3">
    <source>
        <dbReference type="ARBA" id="ARBA00022801"/>
    </source>
</evidence>
<dbReference type="SUPFAM" id="SSF48726">
    <property type="entry name" value="Immunoglobulin"/>
    <property type="match status" value="1"/>
</dbReference>
<evidence type="ECO:0000313" key="8">
    <source>
        <dbReference type="EMBL" id="MFD0984403.1"/>
    </source>
</evidence>
<keyword evidence="9" id="KW-1185">Reference proteome</keyword>
<dbReference type="SUPFAM" id="SSF51126">
    <property type="entry name" value="Pectin lyase-like"/>
    <property type="match status" value="1"/>
</dbReference>
<dbReference type="InterPro" id="IPR013425">
    <property type="entry name" value="Autotrns_rpt"/>
</dbReference>
<dbReference type="Gene3D" id="2.60.40.10">
    <property type="entry name" value="Immunoglobulins"/>
    <property type="match status" value="4"/>
</dbReference>
<dbReference type="RefSeq" id="WP_379819077.1">
    <property type="nucleotide sequence ID" value="NZ_JBHTIZ010000022.1"/>
</dbReference>
<dbReference type="InterPro" id="IPR013783">
    <property type="entry name" value="Ig-like_fold"/>
</dbReference>
<dbReference type="SUPFAM" id="SSF49785">
    <property type="entry name" value="Galactose-binding domain-like"/>
    <property type="match status" value="1"/>
</dbReference>
<dbReference type="InterPro" id="IPR002884">
    <property type="entry name" value="P_dom"/>
</dbReference>
<feature type="signal peptide" evidence="5">
    <location>
        <begin position="1"/>
        <end position="28"/>
    </location>
</feature>
<feature type="region of interest" description="Disordered" evidence="4">
    <location>
        <begin position="2750"/>
        <end position="2775"/>
    </location>
</feature>
<accession>A0ABW3J2N5</accession>
<dbReference type="Pfam" id="PF18676">
    <property type="entry name" value="MBG_2"/>
    <property type="match status" value="3"/>
</dbReference>
<dbReference type="InterPro" id="IPR008979">
    <property type="entry name" value="Galactose-bd-like_sf"/>
</dbReference>
<evidence type="ECO:0000256" key="2">
    <source>
        <dbReference type="ARBA" id="ARBA00022729"/>
    </source>
</evidence>
<gene>
    <name evidence="8" type="ORF">ACFQ0S_07945</name>
</gene>
<dbReference type="PROSITE" id="PS51829">
    <property type="entry name" value="P_HOMO_B"/>
    <property type="match status" value="1"/>
</dbReference>
<dbReference type="Proteomes" id="UP001597051">
    <property type="component" value="Unassembled WGS sequence"/>
</dbReference>
<dbReference type="InterPro" id="IPR041248">
    <property type="entry name" value="YDG"/>
</dbReference>
<keyword evidence="2 5" id="KW-0732">Signal</keyword>